<dbReference type="Proteomes" id="UP000185696">
    <property type="component" value="Unassembled WGS sequence"/>
</dbReference>
<comment type="caution">
    <text evidence="3">The sequence shown here is derived from an EMBL/GenBank/DDBJ whole genome shotgun (WGS) entry which is preliminary data.</text>
</comment>
<dbReference type="InterPro" id="IPR029051">
    <property type="entry name" value="DUF4352"/>
</dbReference>
<protein>
    <recommendedName>
        <fullName evidence="2">DUF4352 domain-containing protein</fullName>
    </recommendedName>
</protein>
<evidence type="ECO:0000313" key="4">
    <source>
        <dbReference type="Proteomes" id="UP000185696"/>
    </source>
</evidence>
<evidence type="ECO:0000256" key="1">
    <source>
        <dbReference type="SAM" id="MobiDB-lite"/>
    </source>
</evidence>
<evidence type="ECO:0000259" key="2">
    <source>
        <dbReference type="Pfam" id="PF11611"/>
    </source>
</evidence>
<evidence type="ECO:0000313" key="3">
    <source>
        <dbReference type="EMBL" id="OLF10121.1"/>
    </source>
</evidence>
<name>A0A7Z0WMB3_9PSEU</name>
<dbReference type="PROSITE" id="PS51257">
    <property type="entry name" value="PROKAR_LIPOPROTEIN"/>
    <property type="match status" value="1"/>
</dbReference>
<dbReference type="AlphaFoldDB" id="A0A7Z0WMB3"/>
<dbReference type="OrthoDB" id="4554997at2"/>
<dbReference type="RefSeq" id="WP_075133842.1">
    <property type="nucleotide sequence ID" value="NZ_MSIF01000007.1"/>
</dbReference>
<feature type="region of interest" description="Disordered" evidence="1">
    <location>
        <begin position="163"/>
        <end position="183"/>
    </location>
</feature>
<feature type="region of interest" description="Disordered" evidence="1">
    <location>
        <begin position="19"/>
        <end position="40"/>
    </location>
</feature>
<reference evidence="3 4" key="1">
    <citation type="submission" date="2016-12" db="EMBL/GenBank/DDBJ databases">
        <title>The draft genome sequence of Actinophytocola xinjiangensis.</title>
        <authorList>
            <person name="Wang W."/>
            <person name="Yuan L."/>
        </authorList>
    </citation>
    <scope>NUCLEOTIDE SEQUENCE [LARGE SCALE GENOMIC DNA]</scope>
    <source>
        <strain evidence="3 4">CGMCC 4.4663</strain>
    </source>
</reference>
<gene>
    <name evidence="3" type="ORF">BLA60_16845</name>
</gene>
<dbReference type="EMBL" id="MSIF01000007">
    <property type="protein sequence ID" value="OLF10121.1"/>
    <property type="molecule type" value="Genomic_DNA"/>
</dbReference>
<dbReference type="Pfam" id="PF11611">
    <property type="entry name" value="DUF4352"/>
    <property type="match status" value="1"/>
</dbReference>
<sequence length="183" mass="19423">MVRRTLGAVTAALVLAGCGTDQDQPAPTEPSATYELPPRPVRPDEVVLAGEPVVDGDTSFSLIGLSTGMEQLIGSHAEFEARNGQFVRIRLVVVNVGRSGVLFETGRQQLVLTDGTTATPDLTTMMVKRQPDTFDLGAGVRVEFDLYYDVAADAEPTALRAFGGPTLTDMKDAEGTDIPLQSG</sequence>
<organism evidence="3 4">
    <name type="scientific">Actinophytocola xinjiangensis</name>
    <dbReference type="NCBI Taxonomy" id="485602"/>
    <lineage>
        <taxon>Bacteria</taxon>
        <taxon>Bacillati</taxon>
        <taxon>Actinomycetota</taxon>
        <taxon>Actinomycetes</taxon>
        <taxon>Pseudonocardiales</taxon>
        <taxon>Pseudonocardiaceae</taxon>
    </lineage>
</organism>
<proteinExistence type="predicted"/>
<feature type="domain" description="DUF4352" evidence="2">
    <location>
        <begin position="50"/>
        <end position="161"/>
    </location>
</feature>
<accession>A0A7Z0WMB3</accession>
<keyword evidence="4" id="KW-1185">Reference proteome</keyword>